<dbReference type="VEuPathDB" id="FungiDB:VP01_2069g3"/>
<feature type="transmembrane region" description="Helical" evidence="1">
    <location>
        <begin position="83"/>
        <end position="104"/>
    </location>
</feature>
<evidence type="ECO:0000313" key="2">
    <source>
        <dbReference type="EMBL" id="KNZ57801.1"/>
    </source>
</evidence>
<dbReference type="Proteomes" id="UP000037035">
    <property type="component" value="Unassembled WGS sequence"/>
</dbReference>
<sequence length="390" mass="45944">MCNKNSVFLILRSAEKSQSEIIKFMGNSFVEREIAHRVSLFQFSGYKVTASPHPINLQQLPWFMGSLLRKRELYSRSRMRIRIIFLVINWSSSMNNMFYWYWIIWRRTCFPLFLKMERKVCIRHGKREEKKSSSSSFFTHKLLRCRMRSHRDKLLYVKSQRGILLHNFSSYEFETLITYSLLLKLNSKFGKFLDNKIHCNAYPMRDFTSMKVLFLNFSYPELIPVVCCFLVDILCNSTRNLFYRGIAKWRNKFDYVKYVLIAAGIGVSSLSFKKPQWQQIDTVALAYLKTGLGRVEVGVAHIMRSKKRGVACREYLIHLPPIHSNNFFIVFQLSHGSNIMNCTVRLVESQDAELNQMIKTYAKVWLATKLLLFGKVVLVLLSFRDWGCQE</sequence>
<dbReference type="AlphaFoldDB" id="A0A0L6VAI3"/>
<keyword evidence="3" id="KW-1185">Reference proteome</keyword>
<proteinExistence type="predicted"/>
<keyword evidence="1" id="KW-0812">Transmembrane</keyword>
<gene>
    <name evidence="2" type="ORF">VP01_2069g3</name>
</gene>
<dbReference type="EMBL" id="LAVV01006914">
    <property type="protein sequence ID" value="KNZ57801.1"/>
    <property type="molecule type" value="Genomic_DNA"/>
</dbReference>
<evidence type="ECO:0000313" key="3">
    <source>
        <dbReference type="Proteomes" id="UP000037035"/>
    </source>
</evidence>
<keyword evidence="1" id="KW-0472">Membrane</keyword>
<accession>A0A0L6VAI3</accession>
<keyword evidence="1" id="KW-1133">Transmembrane helix</keyword>
<protein>
    <submittedName>
        <fullName evidence="2">Uncharacterized protein</fullName>
    </submittedName>
</protein>
<comment type="caution">
    <text evidence="2">The sequence shown here is derived from an EMBL/GenBank/DDBJ whole genome shotgun (WGS) entry which is preliminary data.</text>
</comment>
<evidence type="ECO:0000256" key="1">
    <source>
        <dbReference type="SAM" id="Phobius"/>
    </source>
</evidence>
<name>A0A0L6VAI3_9BASI</name>
<reference evidence="2 3" key="1">
    <citation type="submission" date="2015-08" db="EMBL/GenBank/DDBJ databases">
        <title>Next Generation Sequencing and Analysis of the Genome of Puccinia sorghi L Schw, the Causal Agent of Maize Common Rust.</title>
        <authorList>
            <person name="Rochi L."/>
            <person name="Burguener G."/>
            <person name="Darino M."/>
            <person name="Turjanski A."/>
            <person name="Kreff E."/>
            <person name="Dieguez M.J."/>
            <person name="Sacco F."/>
        </authorList>
    </citation>
    <scope>NUCLEOTIDE SEQUENCE [LARGE SCALE GENOMIC DNA]</scope>
    <source>
        <strain evidence="2 3">RO10H11247</strain>
    </source>
</reference>
<organism evidence="2 3">
    <name type="scientific">Puccinia sorghi</name>
    <dbReference type="NCBI Taxonomy" id="27349"/>
    <lineage>
        <taxon>Eukaryota</taxon>
        <taxon>Fungi</taxon>
        <taxon>Dikarya</taxon>
        <taxon>Basidiomycota</taxon>
        <taxon>Pucciniomycotina</taxon>
        <taxon>Pucciniomycetes</taxon>
        <taxon>Pucciniales</taxon>
        <taxon>Pucciniaceae</taxon>
        <taxon>Puccinia</taxon>
    </lineage>
</organism>